<proteinExistence type="inferred from homology"/>
<evidence type="ECO:0000256" key="10">
    <source>
        <dbReference type="SAM" id="MobiDB-lite"/>
    </source>
</evidence>
<dbReference type="SUPFAM" id="SSF53187">
    <property type="entry name" value="Zn-dependent exopeptidases"/>
    <property type="match status" value="1"/>
</dbReference>
<protein>
    <recommendedName>
        <fullName evidence="12">Peptidase M14 domain-containing protein</fullName>
    </recommendedName>
</protein>
<dbReference type="PANTHER" id="PTHR11532">
    <property type="entry name" value="PROTEASE M14 CARBOXYPEPTIDASE"/>
    <property type="match status" value="1"/>
</dbReference>
<name>A0AAW1TYU1_9CUCU</name>
<evidence type="ECO:0000256" key="1">
    <source>
        <dbReference type="ARBA" id="ARBA00001947"/>
    </source>
</evidence>
<feature type="signal peptide" evidence="11">
    <location>
        <begin position="1"/>
        <end position="25"/>
    </location>
</feature>
<evidence type="ECO:0000256" key="6">
    <source>
        <dbReference type="ARBA" id="ARBA00022801"/>
    </source>
</evidence>
<keyword evidence="5" id="KW-0479">Metal-binding</keyword>
<dbReference type="InterPro" id="IPR057247">
    <property type="entry name" value="CARBOXYPEPT_ZN_2"/>
</dbReference>
<sequence>MNAFNLLSVLLFFFVIWLYFAPSDALNFDYHNEAELEVVLRNFTQTTKNINTKLYSIGKSTFRRTPLWVMQLSSVDKSRKMVPNIKFVANIHGNEAVGREMLLHFMEYLRDNYEKDNLVKCLLDNSNIHLLPCMNPDGFNVSIMGQCAGDHGRKNGENGETEDLNRNFPDKYHENRNPRQQETNALMKWMNDIPFILSAGLHGGAMVANYPYDTREIEISDDSKKKQPSETPDGDVFIHLSSVYASNHPQMKKIQCTTLNGNAPKFENGITNGAAWYSFQGGMQDYNYYKHGCMEVTLEISCCKYPMPKELPDLWEQNKKALLMYSLEALKGVSGQILDDVSKKPIGNAI</sequence>
<evidence type="ECO:0000256" key="7">
    <source>
        <dbReference type="ARBA" id="ARBA00022833"/>
    </source>
</evidence>
<evidence type="ECO:0000256" key="8">
    <source>
        <dbReference type="ARBA" id="ARBA00023180"/>
    </source>
</evidence>
<comment type="caution">
    <text evidence="13">The sequence shown here is derived from an EMBL/GenBank/DDBJ whole genome shotgun (WGS) entry which is preliminary data.</text>
</comment>
<dbReference type="PROSITE" id="PS00132">
    <property type="entry name" value="CARBOXYPEPT_ZN_1"/>
    <property type="match status" value="1"/>
</dbReference>
<dbReference type="EMBL" id="JARQZJ010000018">
    <property type="protein sequence ID" value="KAK9873381.1"/>
    <property type="molecule type" value="Genomic_DNA"/>
</dbReference>
<feature type="chain" id="PRO_5043632094" description="Peptidase M14 domain-containing protein" evidence="11">
    <location>
        <begin position="26"/>
        <end position="350"/>
    </location>
</feature>
<keyword evidence="4" id="KW-0645">Protease</keyword>
<dbReference type="Proteomes" id="UP001431783">
    <property type="component" value="Unassembled WGS sequence"/>
</dbReference>
<evidence type="ECO:0000259" key="12">
    <source>
        <dbReference type="PROSITE" id="PS52035"/>
    </source>
</evidence>
<evidence type="ECO:0000256" key="9">
    <source>
        <dbReference type="PROSITE-ProRule" id="PRU01379"/>
    </source>
</evidence>
<dbReference type="PROSITE" id="PS00133">
    <property type="entry name" value="CARBOXYPEPT_ZN_2"/>
    <property type="match status" value="1"/>
</dbReference>
<dbReference type="Pfam" id="PF00246">
    <property type="entry name" value="Peptidase_M14"/>
    <property type="match status" value="1"/>
</dbReference>
<accession>A0AAW1TYU1</accession>
<dbReference type="InterPro" id="IPR000834">
    <property type="entry name" value="Peptidase_M14"/>
</dbReference>
<keyword evidence="7" id="KW-0862">Zinc</keyword>
<keyword evidence="3" id="KW-0121">Carboxypeptidase</keyword>
<evidence type="ECO:0000256" key="4">
    <source>
        <dbReference type="ARBA" id="ARBA00022670"/>
    </source>
</evidence>
<dbReference type="PROSITE" id="PS52035">
    <property type="entry name" value="PEPTIDASE_M14"/>
    <property type="match status" value="1"/>
</dbReference>
<gene>
    <name evidence="13" type="ORF">WA026_022186</name>
</gene>
<evidence type="ECO:0000256" key="11">
    <source>
        <dbReference type="SAM" id="SignalP"/>
    </source>
</evidence>
<feature type="active site" description="Proton donor/acceptor" evidence="9">
    <location>
        <position position="299"/>
    </location>
</feature>
<evidence type="ECO:0000256" key="5">
    <source>
        <dbReference type="ARBA" id="ARBA00022723"/>
    </source>
</evidence>
<dbReference type="Gene3D" id="3.40.630.10">
    <property type="entry name" value="Zn peptidases"/>
    <property type="match status" value="1"/>
</dbReference>
<dbReference type="PANTHER" id="PTHR11532:SF84">
    <property type="entry name" value="CARBOXYPEPTIDASE M"/>
    <property type="match status" value="1"/>
</dbReference>
<feature type="region of interest" description="Disordered" evidence="10">
    <location>
        <begin position="152"/>
        <end position="176"/>
    </location>
</feature>
<evidence type="ECO:0000313" key="14">
    <source>
        <dbReference type="Proteomes" id="UP001431783"/>
    </source>
</evidence>
<dbReference type="AlphaFoldDB" id="A0AAW1TYU1"/>
<dbReference type="GO" id="GO:0008270">
    <property type="term" value="F:zinc ion binding"/>
    <property type="evidence" value="ECO:0007669"/>
    <property type="project" value="InterPro"/>
</dbReference>
<dbReference type="PRINTS" id="PR00765">
    <property type="entry name" value="CRBOXYPTASEA"/>
</dbReference>
<dbReference type="InterPro" id="IPR050753">
    <property type="entry name" value="Peptidase_M14_domain"/>
</dbReference>
<evidence type="ECO:0000313" key="13">
    <source>
        <dbReference type="EMBL" id="KAK9873381.1"/>
    </source>
</evidence>
<organism evidence="13 14">
    <name type="scientific">Henosepilachna vigintioctopunctata</name>
    <dbReference type="NCBI Taxonomy" id="420089"/>
    <lineage>
        <taxon>Eukaryota</taxon>
        <taxon>Metazoa</taxon>
        <taxon>Ecdysozoa</taxon>
        <taxon>Arthropoda</taxon>
        <taxon>Hexapoda</taxon>
        <taxon>Insecta</taxon>
        <taxon>Pterygota</taxon>
        <taxon>Neoptera</taxon>
        <taxon>Endopterygota</taxon>
        <taxon>Coleoptera</taxon>
        <taxon>Polyphaga</taxon>
        <taxon>Cucujiformia</taxon>
        <taxon>Coccinelloidea</taxon>
        <taxon>Coccinellidae</taxon>
        <taxon>Epilachninae</taxon>
        <taxon>Epilachnini</taxon>
        <taxon>Henosepilachna</taxon>
    </lineage>
</organism>
<comment type="similarity">
    <text evidence="2 9">Belongs to the peptidase M14 family.</text>
</comment>
<dbReference type="InterPro" id="IPR057246">
    <property type="entry name" value="CARBOXYPEPT_ZN_1"/>
</dbReference>
<dbReference type="GO" id="GO:0016485">
    <property type="term" value="P:protein processing"/>
    <property type="evidence" value="ECO:0007669"/>
    <property type="project" value="TreeGrafter"/>
</dbReference>
<dbReference type="GO" id="GO:0004181">
    <property type="term" value="F:metallocarboxypeptidase activity"/>
    <property type="evidence" value="ECO:0007669"/>
    <property type="project" value="InterPro"/>
</dbReference>
<comment type="cofactor">
    <cofactor evidence="1">
        <name>Zn(2+)</name>
        <dbReference type="ChEBI" id="CHEBI:29105"/>
    </cofactor>
</comment>
<keyword evidence="6" id="KW-0378">Hydrolase</keyword>
<feature type="domain" description="Peptidase M14" evidence="12">
    <location>
        <begin position="29"/>
        <end position="329"/>
    </location>
</feature>
<reference evidence="13 14" key="1">
    <citation type="submission" date="2023-03" db="EMBL/GenBank/DDBJ databases">
        <title>Genome insight into feeding habits of ladybird beetles.</title>
        <authorList>
            <person name="Li H.-S."/>
            <person name="Huang Y.-H."/>
            <person name="Pang H."/>
        </authorList>
    </citation>
    <scope>NUCLEOTIDE SEQUENCE [LARGE SCALE GENOMIC DNA]</scope>
    <source>
        <strain evidence="13">SYSU_2023b</strain>
        <tissue evidence="13">Whole body</tissue>
    </source>
</reference>
<keyword evidence="14" id="KW-1185">Reference proteome</keyword>
<keyword evidence="8" id="KW-0325">Glycoprotein</keyword>
<evidence type="ECO:0000256" key="3">
    <source>
        <dbReference type="ARBA" id="ARBA00022645"/>
    </source>
</evidence>
<dbReference type="GO" id="GO:0006518">
    <property type="term" value="P:peptide metabolic process"/>
    <property type="evidence" value="ECO:0007669"/>
    <property type="project" value="TreeGrafter"/>
</dbReference>
<dbReference type="GO" id="GO:0005615">
    <property type="term" value="C:extracellular space"/>
    <property type="evidence" value="ECO:0007669"/>
    <property type="project" value="TreeGrafter"/>
</dbReference>
<dbReference type="SMART" id="SM00631">
    <property type="entry name" value="Zn_pept"/>
    <property type="match status" value="1"/>
</dbReference>
<dbReference type="FunFam" id="3.40.630.10:FF:000020">
    <property type="entry name" value="Carboxypeptidase D"/>
    <property type="match status" value="1"/>
</dbReference>
<keyword evidence="11" id="KW-0732">Signal</keyword>
<evidence type="ECO:0000256" key="2">
    <source>
        <dbReference type="ARBA" id="ARBA00005988"/>
    </source>
</evidence>